<proteinExistence type="predicted"/>
<dbReference type="Proteomes" id="UP001234297">
    <property type="component" value="Chromosome 4"/>
</dbReference>
<dbReference type="EMBL" id="CM056812">
    <property type="protein sequence ID" value="KAJ8617991.1"/>
    <property type="molecule type" value="Genomic_DNA"/>
</dbReference>
<protein>
    <submittedName>
        <fullName evidence="1">Uncharacterized protein</fullName>
    </submittedName>
</protein>
<accession>A0ACC2KAG3</accession>
<organism evidence="1 2">
    <name type="scientific">Persea americana</name>
    <name type="common">Avocado</name>
    <dbReference type="NCBI Taxonomy" id="3435"/>
    <lineage>
        <taxon>Eukaryota</taxon>
        <taxon>Viridiplantae</taxon>
        <taxon>Streptophyta</taxon>
        <taxon>Embryophyta</taxon>
        <taxon>Tracheophyta</taxon>
        <taxon>Spermatophyta</taxon>
        <taxon>Magnoliopsida</taxon>
        <taxon>Magnoliidae</taxon>
        <taxon>Laurales</taxon>
        <taxon>Lauraceae</taxon>
        <taxon>Persea</taxon>
    </lineage>
</organism>
<evidence type="ECO:0000313" key="1">
    <source>
        <dbReference type="EMBL" id="KAJ8617991.1"/>
    </source>
</evidence>
<name>A0ACC2KAG3_PERAE</name>
<keyword evidence="2" id="KW-1185">Reference proteome</keyword>
<gene>
    <name evidence="1" type="ORF">MRB53_014177</name>
</gene>
<comment type="caution">
    <text evidence="1">The sequence shown here is derived from an EMBL/GenBank/DDBJ whole genome shotgun (WGS) entry which is preliminary data.</text>
</comment>
<sequence length="122" mass="13436">MQLIPGEGGAAVEGCNAGAGKGRRRQQGLVRWEKRQGSGLARLSAWKRKCKDWFREEEVQLNKEEEWRVAAGSTAFGRWEGTADWPLAAAGDGRSGEELQWPRAGGRKEKEWVGRTVQGVAG</sequence>
<evidence type="ECO:0000313" key="2">
    <source>
        <dbReference type="Proteomes" id="UP001234297"/>
    </source>
</evidence>
<reference evidence="1 2" key="1">
    <citation type="journal article" date="2022" name="Hortic Res">
        <title>A haplotype resolved chromosomal level avocado genome allows analysis of novel avocado genes.</title>
        <authorList>
            <person name="Nath O."/>
            <person name="Fletcher S.J."/>
            <person name="Hayward A."/>
            <person name="Shaw L.M."/>
            <person name="Masouleh A.K."/>
            <person name="Furtado A."/>
            <person name="Henry R.J."/>
            <person name="Mitter N."/>
        </authorList>
    </citation>
    <scope>NUCLEOTIDE SEQUENCE [LARGE SCALE GENOMIC DNA]</scope>
    <source>
        <strain evidence="2">cv. Hass</strain>
    </source>
</reference>